<evidence type="ECO:0000256" key="15">
    <source>
        <dbReference type="ARBA" id="ARBA00023137"/>
    </source>
</evidence>
<keyword evidence="16" id="KW-0675">Receptor</keyword>
<dbReference type="InterPro" id="IPR020635">
    <property type="entry name" value="Tyr_kinase_cat_dom"/>
</dbReference>
<dbReference type="WBParaSite" id="TREG1_86440.1">
    <property type="protein sequence ID" value="TREG1_86440.1"/>
    <property type="gene ID" value="TREG1_86440"/>
</dbReference>
<feature type="binding site" evidence="20">
    <location>
        <position position="1185"/>
    </location>
    <ligand>
        <name>ATP</name>
        <dbReference type="ChEBI" id="CHEBI:30616"/>
    </ligand>
</feature>
<evidence type="ECO:0000313" key="24">
    <source>
        <dbReference type="Proteomes" id="UP000050795"/>
    </source>
</evidence>
<dbReference type="InterPro" id="IPR008266">
    <property type="entry name" value="Tyr_kinase_AS"/>
</dbReference>
<dbReference type="InterPro" id="IPR036116">
    <property type="entry name" value="FN3_sf"/>
</dbReference>
<dbReference type="WBParaSite" id="TREG1_86440.3">
    <property type="protein sequence ID" value="TREG1_86440.3"/>
    <property type="gene ID" value="TREG1_86440"/>
</dbReference>
<evidence type="ECO:0000256" key="16">
    <source>
        <dbReference type="ARBA" id="ARBA00023170"/>
    </source>
</evidence>
<dbReference type="InterPro" id="IPR006212">
    <property type="entry name" value="Furin_repeat"/>
</dbReference>
<dbReference type="InterPro" id="IPR017441">
    <property type="entry name" value="Protein_kinase_ATP_BS"/>
</dbReference>
<feature type="region of interest" description="Disordered" evidence="21">
    <location>
        <begin position="1705"/>
        <end position="1724"/>
    </location>
</feature>
<reference evidence="25 26" key="2">
    <citation type="submission" date="2023-11" db="UniProtKB">
        <authorList>
            <consortium name="WormBaseParasite"/>
        </authorList>
    </citation>
    <scope>IDENTIFICATION</scope>
</reference>
<keyword evidence="8" id="KW-0732">Signal</keyword>
<dbReference type="SUPFAM" id="SSF57184">
    <property type="entry name" value="Growth factor receptor domain"/>
    <property type="match status" value="1"/>
</dbReference>
<dbReference type="InterPro" id="IPR009030">
    <property type="entry name" value="Growth_fac_rcpt_cys_sf"/>
</dbReference>
<dbReference type="PROSITE" id="PS50011">
    <property type="entry name" value="PROTEIN_KINASE_DOM"/>
    <property type="match status" value="1"/>
</dbReference>
<dbReference type="SMART" id="SM00219">
    <property type="entry name" value="TyrKc"/>
    <property type="match status" value="1"/>
</dbReference>
<evidence type="ECO:0000256" key="22">
    <source>
        <dbReference type="SAM" id="Phobius"/>
    </source>
</evidence>
<dbReference type="PANTHER" id="PTHR24416:SF525">
    <property type="entry name" value="INSULIN-LIKE RECEPTOR"/>
    <property type="match status" value="1"/>
</dbReference>
<evidence type="ECO:0000313" key="26">
    <source>
        <dbReference type="WBParaSite" id="TREG1_86440.3"/>
    </source>
</evidence>
<dbReference type="FunFam" id="1.10.510.10:FF:000554">
    <property type="entry name" value="Predicted protein"/>
    <property type="match status" value="1"/>
</dbReference>
<dbReference type="SMART" id="SM00261">
    <property type="entry name" value="FU"/>
    <property type="match status" value="1"/>
</dbReference>
<dbReference type="Gene3D" id="3.80.20.20">
    <property type="entry name" value="Receptor L-domain"/>
    <property type="match status" value="2"/>
</dbReference>
<dbReference type="SUPFAM" id="SSF56112">
    <property type="entry name" value="Protein kinase-like (PK-like)"/>
    <property type="match status" value="1"/>
</dbReference>
<evidence type="ECO:0000256" key="10">
    <source>
        <dbReference type="ARBA" id="ARBA00022741"/>
    </source>
</evidence>
<keyword evidence="17" id="KW-0325">Glycoprotein</keyword>
<evidence type="ECO:0000256" key="7">
    <source>
        <dbReference type="ARBA" id="ARBA00022723"/>
    </source>
</evidence>
<dbReference type="GO" id="GO:0046872">
    <property type="term" value="F:metal ion binding"/>
    <property type="evidence" value="ECO:0007669"/>
    <property type="project" value="UniProtKB-KW"/>
</dbReference>
<dbReference type="InterPro" id="IPR011009">
    <property type="entry name" value="Kinase-like_dom_sf"/>
</dbReference>
<dbReference type="PRINTS" id="PR00109">
    <property type="entry name" value="TYRKINASE"/>
</dbReference>
<dbReference type="InterPro" id="IPR036941">
    <property type="entry name" value="Rcpt_L-dom_sf"/>
</dbReference>
<evidence type="ECO:0000256" key="12">
    <source>
        <dbReference type="ARBA" id="ARBA00022840"/>
    </source>
</evidence>
<evidence type="ECO:0000256" key="21">
    <source>
        <dbReference type="SAM" id="MobiDB-lite"/>
    </source>
</evidence>
<dbReference type="EC" id="2.7.10.1" evidence="2"/>
<evidence type="ECO:0000256" key="6">
    <source>
        <dbReference type="ARBA" id="ARBA00022692"/>
    </source>
</evidence>
<keyword evidence="18" id="KW-0464">Manganese</keyword>
<dbReference type="GO" id="GO:0043235">
    <property type="term" value="C:receptor complex"/>
    <property type="evidence" value="ECO:0007669"/>
    <property type="project" value="TreeGrafter"/>
</dbReference>
<keyword evidence="24" id="KW-1185">Reference proteome</keyword>
<evidence type="ECO:0000256" key="18">
    <source>
        <dbReference type="ARBA" id="ARBA00023211"/>
    </source>
</evidence>
<dbReference type="PROSITE" id="PS00107">
    <property type="entry name" value="PROTEIN_KINASE_ATP"/>
    <property type="match status" value="1"/>
</dbReference>
<evidence type="ECO:0000256" key="2">
    <source>
        <dbReference type="ARBA" id="ARBA00011902"/>
    </source>
</evidence>
<dbReference type="PANTHER" id="PTHR24416">
    <property type="entry name" value="TYROSINE-PROTEIN KINASE RECEPTOR"/>
    <property type="match status" value="1"/>
</dbReference>
<dbReference type="GO" id="GO:0004714">
    <property type="term" value="F:transmembrane receptor protein tyrosine kinase activity"/>
    <property type="evidence" value="ECO:0007669"/>
    <property type="project" value="UniProtKB-EC"/>
</dbReference>
<dbReference type="CDD" id="cd00063">
    <property type="entry name" value="FN3"/>
    <property type="match status" value="2"/>
</dbReference>
<evidence type="ECO:0000256" key="8">
    <source>
        <dbReference type="ARBA" id="ARBA00022729"/>
    </source>
</evidence>
<dbReference type="Pfam" id="PF00757">
    <property type="entry name" value="Furin-like"/>
    <property type="match status" value="1"/>
</dbReference>
<keyword evidence="12 20" id="KW-0067">ATP-binding</keyword>
<dbReference type="InterPro" id="IPR001245">
    <property type="entry name" value="Ser-Thr/Tyr_kinase_cat_dom"/>
</dbReference>
<keyword evidence="10 20" id="KW-0547">Nucleotide-binding</keyword>
<keyword evidence="9" id="KW-0677">Repeat</keyword>
<evidence type="ECO:0000256" key="13">
    <source>
        <dbReference type="ARBA" id="ARBA00022989"/>
    </source>
</evidence>
<feature type="transmembrane region" description="Helical" evidence="22">
    <location>
        <begin position="1097"/>
        <end position="1120"/>
    </location>
</feature>
<dbReference type="InterPro" id="IPR050122">
    <property type="entry name" value="RTK"/>
</dbReference>
<keyword evidence="13 22" id="KW-1133">Transmembrane helix</keyword>
<dbReference type="InterPro" id="IPR000494">
    <property type="entry name" value="Rcpt_L-dom"/>
</dbReference>
<name>A0AA85KHN0_TRIRE</name>
<dbReference type="Gene3D" id="2.60.40.10">
    <property type="entry name" value="Immunoglobulins"/>
    <property type="match status" value="3"/>
</dbReference>
<dbReference type="Proteomes" id="UP000050795">
    <property type="component" value="Unassembled WGS sequence"/>
</dbReference>
<comment type="catalytic activity">
    <reaction evidence="19">
        <text>L-tyrosyl-[protein] + ATP = O-phospho-L-tyrosyl-[protein] + ADP + H(+)</text>
        <dbReference type="Rhea" id="RHEA:10596"/>
        <dbReference type="Rhea" id="RHEA-COMP:10136"/>
        <dbReference type="Rhea" id="RHEA-COMP:20101"/>
        <dbReference type="ChEBI" id="CHEBI:15378"/>
        <dbReference type="ChEBI" id="CHEBI:30616"/>
        <dbReference type="ChEBI" id="CHEBI:46858"/>
        <dbReference type="ChEBI" id="CHEBI:61978"/>
        <dbReference type="ChEBI" id="CHEBI:456216"/>
        <dbReference type="EC" id="2.7.10.1"/>
    </reaction>
</comment>
<dbReference type="SUPFAM" id="SSF49265">
    <property type="entry name" value="Fibronectin type III"/>
    <property type="match status" value="2"/>
</dbReference>
<keyword evidence="7" id="KW-0479">Metal-binding</keyword>
<evidence type="ECO:0000256" key="1">
    <source>
        <dbReference type="ARBA" id="ARBA00004479"/>
    </source>
</evidence>
<dbReference type="GO" id="GO:0007169">
    <property type="term" value="P:cell surface receptor protein tyrosine kinase signaling pathway"/>
    <property type="evidence" value="ECO:0007669"/>
    <property type="project" value="TreeGrafter"/>
</dbReference>
<evidence type="ECO:0000256" key="14">
    <source>
        <dbReference type="ARBA" id="ARBA00023136"/>
    </source>
</evidence>
<evidence type="ECO:0000313" key="25">
    <source>
        <dbReference type="WBParaSite" id="TREG1_86440.1"/>
    </source>
</evidence>
<accession>A0AA85KHN0</accession>
<dbReference type="PROSITE" id="PS00109">
    <property type="entry name" value="PROTEIN_KINASE_TYR"/>
    <property type="match status" value="1"/>
</dbReference>
<dbReference type="Pfam" id="PF07714">
    <property type="entry name" value="PK_Tyr_Ser-Thr"/>
    <property type="match status" value="2"/>
</dbReference>
<dbReference type="SMART" id="SM00060">
    <property type="entry name" value="FN3"/>
    <property type="match status" value="3"/>
</dbReference>
<comment type="subcellular location">
    <subcellularLocation>
        <location evidence="1">Membrane</location>
        <topology evidence="1">Single-pass type I membrane protein</topology>
    </subcellularLocation>
</comment>
<dbReference type="InterPro" id="IPR006211">
    <property type="entry name" value="Furin-like_Cys-rich_dom"/>
</dbReference>
<keyword evidence="5" id="KW-0165">Cleavage on pair of basic residues</keyword>
<evidence type="ECO:0000256" key="20">
    <source>
        <dbReference type="PROSITE-ProRule" id="PRU10141"/>
    </source>
</evidence>
<keyword evidence="4" id="KW-0808">Transferase</keyword>
<evidence type="ECO:0000256" key="17">
    <source>
        <dbReference type="ARBA" id="ARBA00023180"/>
    </source>
</evidence>
<dbReference type="CDD" id="cd00064">
    <property type="entry name" value="FU"/>
    <property type="match status" value="1"/>
</dbReference>
<dbReference type="SUPFAM" id="SSF52058">
    <property type="entry name" value="L domain-like"/>
    <property type="match status" value="2"/>
</dbReference>
<keyword evidence="14 22" id="KW-0472">Membrane</keyword>
<dbReference type="GO" id="GO:0005886">
    <property type="term" value="C:plasma membrane"/>
    <property type="evidence" value="ECO:0007669"/>
    <property type="project" value="TreeGrafter"/>
</dbReference>
<dbReference type="Gene3D" id="3.30.200.20">
    <property type="entry name" value="Phosphorylase Kinase, domain 1"/>
    <property type="match status" value="1"/>
</dbReference>
<dbReference type="GO" id="GO:0005524">
    <property type="term" value="F:ATP binding"/>
    <property type="evidence" value="ECO:0007669"/>
    <property type="project" value="UniProtKB-UniRule"/>
</dbReference>
<sequence length="1724" mass="194572">MLLSLVVLISYVLCQYVNILLTVSQEIACNRADVRHPSSLSKFSRCTVIEGDLFIVFTRIPKGANLPLLREITGSLLVYDVEGLDDLSQFLPNLTLIRGQTLVYGYALVIKSTSLKTIGLFSLRVIQHGGVRVDSNPQLCYAKTVDWNAIFESQIGDVSSSLRIVKNGLLCPDTCSSSCFSKMHNDVTHITTEHSNPLLNGGAHCWSVNECQSICPMKCTLRNSTCTMSRPYRCCHPECLAGCYGDGPERCVACKNVMFENRCVSSCPSGTYKYLNRRCITEYQCLVELPNLVYADSPYTYDYYKNNPSVDSFSFSNKTKTESSFALLGDSCLLKCPTGYKKSLKTGRCYACEDQCELKHCREFLIHSLKALDTLVGCHSAKAIYLSIQEGKPETVALLLDKAFANLRVIHHSLRIVRSSVLLHLNFLRHIRSIGHVEKNVSSHTIVFEISGNDNLRELWSLTGNSTKDNKRNHSLHILSHGLIRITQNRELCPEKVFQLFQSGIIKLPGDYNNNTLTQAEREMISITNGDLAYCNWSEFNLKLSNLSSHSVRVTWPYPSTFQFVNKSLYVNNSSIQSDSAKSNPTDELVLIYLFYQLAPNDLPNIKVRKMYDKNSWRMSTVSCDLNIGNTEFDCGSTLNDLEPASRYAVYVEMKFPLRQTGAISNLVYFTTLSINPSPPQYAWLEPNDQSSLRLTWLPPLKPSGTIDSYLIWIHIIQDNPEQYFKRDFCIHKPNWLQSNWHESLPLKQTNQVKFKNHFCDACLSCPNLYEIEQLSNLQTASFSHGKHWPTSVSRWMTDSFGNILPVQVVGEVSSLEYLKFGTIGLIVRKNILPNKYTSNYQETCIPASNENVQLLTGFSPFTKVLIEIQACLDYRSISQIKTVDTNCSLPPPWVNVKPGAYLDLSQLHHQWSACEYKLCSARSTIINRIKPQIEVDNIPVPTIHAFSYGPGSIRIIWSNPIKPNGVIIHYMLRYRQKKHDNLHQDNHSSVDISVPWFTKCVSLQDWGTVPSQPTTSLNSNLSFDFHEKLVTRDKRHQQLSNITEGGIVINDLSPGSYEYQIMAISLAGSGEWSPINIFNVPVYSVLHGRILNHQKLLNVFIIITSAFLLVCSVVGVICYKVRRYYLKATAWTSNNPDYCTIYEVDDWEINRNDIDVLDWKYPIGRGSFGTVYKGVVKQLKTPAKIFYNKPVNIPVAIKTISANSTLFDHRDFINEACFMKQFQSYHLVRLLGLVTKTKPNRKSLKLTYRCLHWFRQRHFSEICQFLGRFSRSSSSSSKSPKSKQYPLLSSFISDKQMFDGEECSCHTLASSEKLASIVNASVFNNTQLIGMDNKVAPESPLVIMQLMAKGDLASYLRHLGDKGQGSVNPSQAYLWATQIADGMAYLSAKKYVHRDLAARNCLVDSHLTVKIGDFGLCRDIYEHNYYHKTSRGKLPIRWMAPESLQTAYFTTQSDVWSYGVVLWEIVTMACLPYRGMSHEEVIRYILSGNTLLSNGLPTNCPELFRALMLHCWNFNPSKRPTFLGLCALLSPRFGDAKFRLASFFYHGEQRVIGNQNRSKVLEAPAISLGKLNVSPDQDPAHNLATLLSTFLVNPDDDLGLDDNNLDPCLTDDCSASLIEFKVNSPITSRKSCHTFSGDPEAKRAYAISDKDVPSGLNDSNAALSEVHGLLRFKGLHSSPVTSPFVDSCSFLFTSDEITKSVSDLQNDEFKPVENKPNTENPIT</sequence>
<evidence type="ECO:0000256" key="4">
    <source>
        <dbReference type="ARBA" id="ARBA00022679"/>
    </source>
</evidence>
<dbReference type="Gene3D" id="2.10.220.10">
    <property type="entry name" value="Hormone Receptor, Insulin-like Growth Factor Receptor 1, Chain A, domain 2"/>
    <property type="match status" value="1"/>
</dbReference>
<feature type="domain" description="Protein kinase" evidence="23">
    <location>
        <begin position="1158"/>
        <end position="1534"/>
    </location>
</feature>
<dbReference type="InterPro" id="IPR000719">
    <property type="entry name" value="Prot_kinase_dom"/>
</dbReference>
<keyword evidence="15" id="KW-0829">Tyrosine-protein kinase</keyword>
<keyword evidence="3" id="KW-0597">Phosphoprotein</keyword>
<dbReference type="Pfam" id="PF01030">
    <property type="entry name" value="Recep_L_domain"/>
    <property type="match status" value="1"/>
</dbReference>
<evidence type="ECO:0000259" key="23">
    <source>
        <dbReference type="PROSITE" id="PS50011"/>
    </source>
</evidence>
<dbReference type="InterPro" id="IPR003961">
    <property type="entry name" value="FN3_dom"/>
</dbReference>
<evidence type="ECO:0000256" key="19">
    <source>
        <dbReference type="ARBA" id="ARBA00051243"/>
    </source>
</evidence>
<evidence type="ECO:0000256" key="5">
    <source>
        <dbReference type="ARBA" id="ARBA00022685"/>
    </source>
</evidence>
<evidence type="ECO:0000256" key="3">
    <source>
        <dbReference type="ARBA" id="ARBA00022553"/>
    </source>
</evidence>
<keyword evidence="6 22" id="KW-0812">Transmembrane</keyword>
<proteinExistence type="predicted"/>
<evidence type="ECO:0000256" key="11">
    <source>
        <dbReference type="ARBA" id="ARBA00022777"/>
    </source>
</evidence>
<dbReference type="InterPro" id="IPR013783">
    <property type="entry name" value="Ig-like_fold"/>
</dbReference>
<protein>
    <recommendedName>
        <fullName evidence="2">receptor protein-tyrosine kinase</fullName>
        <ecNumber evidence="2">2.7.10.1</ecNumber>
    </recommendedName>
</protein>
<evidence type="ECO:0000256" key="9">
    <source>
        <dbReference type="ARBA" id="ARBA00022737"/>
    </source>
</evidence>
<organism evidence="24 25">
    <name type="scientific">Trichobilharzia regenti</name>
    <name type="common">Nasal bird schistosome</name>
    <dbReference type="NCBI Taxonomy" id="157069"/>
    <lineage>
        <taxon>Eukaryota</taxon>
        <taxon>Metazoa</taxon>
        <taxon>Spiralia</taxon>
        <taxon>Lophotrochozoa</taxon>
        <taxon>Platyhelminthes</taxon>
        <taxon>Trematoda</taxon>
        <taxon>Digenea</taxon>
        <taxon>Strigeidida</taxon>
        <taxon>Schistosomatoidea</taxon>
        <taxon>Schistosomatidae</taxon>
        <taxon>Trichobilharzia</taxon>
    </lineage>
</organism>
<keyword evidence="11" id="KW-0418">Kinase</keyword>
<dbReference type="Gene3D" id="1.10.510.10">
    <property type="entry name" value="Transferase(Phosphotransferase) domain 1"/>
    <property type="match status" value="1"/>
</dbReference>
<reference evidence="24" key="1">
    <citation type="submission" date="2022-06" db="EMBL/GenBank/DDBJ databases">
        <authorList>
            <person name="Berger JAMES D."/>
            <person name="Berger JAMES D."/>
        </authorList>
    </citation>
    <scope>NUCLEOTIDE SEQUENCE [LARGE SCALE GENOMIC DNA]</scope>
</reference>